<sequence>MRPLLQCTREELLLLVSAAGFPDVARGMGS</sequence>
<dbReference type="Proteomes" id="UP001179280">
    <property type="component" value="Unassembled WGS sequence"/>
</dbReference>
<evidence type="ECO:0008006" key="3">
    <source>
        <dbReference type="Google" id="ProtNLM"/>
    </source>
</evidence>
<comment type="caution">
    <text evidence="1">The sequence shown here is derived from an EMBL/GenBank/DDBJ whole genome shotgun (WGS) entry which is preliminary data.</text>
</comment>
<name>A0ABS2SU82_9BACI</name>
<organism evidence="1 2">
    <name type="scientific">Shouchella xiaoxiensis</name>
    <dbReference type="NCBI Taxonomy" id="766895"/>
    <lineage>
        <taxon>Bacteria</taxon>
        <taxon>Bacillati</taxon>
        <taxon>Bacillota</taxon>
        <taxon>Bacilli</taxon>
        <taxon>Bacillales</taxon>
        <taxon>Bacillaceae</taxon>
        <taxon>Shouchella</taxon>
    </lineage>
</organism>
<evidence type="ECO:0000313" key="1">
    <source>
        <dbReference type="EMBL" id="MBM7839068.1"/>
    </source>
</evidence>
<proteinExistence type="predicted"/>
<protein>
    <recommendedName>
        <fullName evidence="3">Transposase</fullName>
    </recommendedName>
</protein>
<gene>
    <name evidence="1" type="ORF">JOC54_002338</name>
</gene>
<accession>A0ABS2SU82</accession>
<dbReference type="EMBL" id="JAFBCV010000006">
    <property type="protein sequence ID" value="MBM7839068.1"/>
    <property type="molecule type" value="Genomic_DNA"/>
</dbReference>
<reference evidence="1" key="1">
    <citation type="submission" date="2021-01" db="EMBL/GenBank/DDBJ databases">
        <title>Genomic Encyclopedia of Type Strains, Phase IV (KMG-IV): sequencing the most valuable type-strain genomes for metagenomic binning, comparative biology and taxonomic classification.</title>
        <authorList>
            <person name="Goeker M."/>
        </authorList>
    </citation>
    <scope>NUCLEOTIDE SEQUENCE</scope>
    <source>
        <strain evidence="1">DSM 21943</strain>
    </source>
</reference>
<evidence type="ECO:0000313" key="2">
    <source>
        <dbReference type="Proteomes" id="UP001179280"/>
    </source>
</evidence>
<keyword evidence="2" id="KW-1185">Reference proteome</keyword>